<feature type="transmembrane region" description="Helical" evidence="1">
    <location>
        <begin position="411"/>
        <end position="432"/>
    </location>
</feature>
<sequence>MEQLPNTPYRELKGGKQIAYAAGHLGPGMLSQFITTWLLLFMTGNADNPILSGTLVGTATLFGRIMDGVADPLVANWSDNIRGKRMGRRLPFMLLGTLPMIFCFLMVWLTPQVAQTELTRFIWLFIFLNGFYFFYTVVVNPYFALLPEIAKDDKQRIFVQSFVSVFGILGMGVALGASGFLINALGYLGAGVALSVICALVMVVPALVIKVNPDYVPAPAPNQTKNLFKNIVGAFKNDKFVKYIIGFATFFIGFQLVQYNLAFVTTVSLGLEKGMSSTLFIVSVVCALAFIPLYNVFVKKFGTVKSLMISMASYALVALLIMSLPQIKGIPGTALGFALMALLGFPYSGLMVIPNVLVSEIIDDDYKRFAVRREAMFFGVQGLVNKLATAFASFAVGVLHDLLGSTATQSLGITVVAPIAAVFSLFGFFVMLRLNREKAAQQ</sequence>
<keyword evidence="1" id="KW-0472">Membrane</keyword>
<feature type="transmembrane region" description="Helical" evidence="1">
    <location>
        <begin position="90"/>
        <end position="109"/>
    </location>
</feature>
<dbReference type="PANTHER" id="PTHR11328">
    <property type="entry name" value="MAJOR FACILITATOR SUPERFAMILY DOMAIN-CONTAINING PROTEIN"/>
    <property type="match status" value="1"/>
</dbReference>
<dbReference type="InterPro" id="IPR036259">
    <property type="entry name" value="MFS_trans_sf"/>
</dbReference>
<dbReference type="GO" id="GO:0005886">
    <property type="term" value="C:plasma membrane"/>
    <property type="evidence" value="ECO:0007669"/>
    <property type="project" value="TreeGrafter"/>
</dbReference>
<accession>A0A644X0V6</accession>
<dbReference type="PANTHER" id="PTHR11328:SF24">
    <property type="entry name" value="MAJOR FACILITATOR SUPERFAMILY (MFS) PROFILE DOMAIN-CONTAINING PROTEIN"/>
    <property type="match status" value="1"/>
</dbReference>
<dbReference type="SUPFAM" id="SSF103473">
    <property type="entry name" value="MFS general substrate transporter"/>
    <property type="match status" value="1"/>
</dbReference>
<feature type="transmembrane region" description="Helical" evidence="1">
    <location>
        <begin position="240"/>
        <end position="257"/>
    </location>
</feature>
<name>A0A644X0V6_9ZZZZ</name>
<gene>
    <name evidence="2" type="primary">yagG_4</name>
    <name evidence="2" type="ORF">SDC9_55908</name>
</gene>
<feature type="transmembrane region" description="Helical" evidence="1">
    <location>
        <begin position="277"/>
        <end position="297"/>
    </location>
</feature>
<dbReference type="AlphaFoldDB" id="A0A644X0V6"/>
<dbReference type="GO" id="GO:0015293">
    <property type="term" value="F:symporter activity"/>
    <property type="evidence" value="ECO:0007669"/>
    <property type="project" value="InterPro"/>
</dbReference>
<evidence type="ECO:0000313" key="2">
    <source>
        <dbReference type="EMBL" id="MPM09587.1"/>
    </source>
</evidence>
<feature type="transmembrane region" description="Helical" evidence="1">
    <location>
        <begin position="333"/>
        <end position="354"/>
    </location>
</feature>
<dbReference type="InterPro" id="IPR039672">
    <property type="entry name" value="MFS_2"/>
</dbReference>
<reference evidence="2" key="1">
    <citation type="submission" date="2019-08" db="EMBL/GenBank/DDBJ databases">
        <authorList>
            <person name="Kucharzyk K."/>
            <person name="Murdoch R.W."/>
            <person name="Higgins S."/>
            <person name="Loffler F."/>
        </authorList>
    </citation>
    <scope>NUCLEOTIDE SEQUENCE</scope>
</reference>
<feature type="transmembrane region" description="Helical" evidence="1">
    <location>
        <begin position="121"/>
        <end position="145"/>
    </location>
</feature>
<dbReference type="GO" id="GO:0008643">
    <property type="term" value="P:carbohydrate transport"/>
    <property type="evidence" value="ECO:0007669"/>
    <property type="project" value="InterPro"/>
</dbReference>
<feature type="transmembrane region" description="Helical" evidence="1">
    <location>
        <begin position="375"/>
        <end position="399"/>
    </location>
</feature>
<proteinExistence type="predicted"/>
<feature type="transmembrane region" description="Helical" evidence="1">
    <location>
        <begin position="157"/>
        <end position="182"/>
    </location>
</feature>
<keyword evidence="1" id="KW-0812">Transmembrane</keyword>
<protein>
    <submittedName>
        <fullName evidence="2">Putative glycoside/cation symporter YagG</fullName>
    </submittedName>
</protein>
<dbReference type="Pfam" id="PF13347">
    <property type="entry name" value="MFS_2"/>
    <property type="match status" value="1"/>
</dbReference>
<dbReference type="Gene3D" id="1.20.1250.20">
    <property type="entry name" value="MFS general substrate transporter like domains"/>
    <property type="match status" value="1"/>
</dbReference>
<evidence type="ECO:0000256" key="1">
    <source>
        <dbReference type="SAM" id="Phobius"/>
    </source>
</evidence>
<feature type="transmembrane region" description="Helical" evidence="1">
    <location>
        <begin position="188"/>
        <end position="209"/>
    </location>
</feature>
<keyword evidence="1" id="KW-1133">Transmembrane helix</keyword>
<organism evidence="2">
    <name type="scientific">bioreactor metagenome</name>
    <dbReference type="NCBI Taxonomy" id="1076179"/>
    <lineage>
        <taxon>unclassified sequences</taxon>
        <taxon>metagenomes</taxon>
        <taxon>ecological metagenomes</taxon>
    </lineage>
</organism>
<dbReference type="EMBL" id="VSSQ01001587">
    <property type="protein sequence ID" value="MPM09587.1"/>
    <property type="molecule type" value="Genomic_DNA"/>
</dbReference>
<comment type="caution">
    <text evidence="2">The sequence shown here is derived from an EMBL/GenBank/DDBJ whole genome shotgun (WGS) entry which is preliminary data.</text>
</comment>
<feature type="transmembrane region" description="Helical" evidence="1">
    <location>
        <begin position="309"/>
        <end position="327"/>
    </location>
</feature>